<feature type="signal peptide" evidence="1">
    <location>
        <begin position="1"/>
        <end position="20"/>
    </location>
</feature>
<name>A0AA48K9V5_9BACT</name>
<feature type="chain" id="PRO_5041250856" description="DUF4097 domain-containing protein" evidence="1">
    <location>
        <begin position="21"/>
        <end position="241"/>
    </location>
</feature>
<evidence type="ECO:0000259" key="2">
    <source>
        <dbReference type="Pfam" id="PF13349"/>
    </source>
</evidence>
<keyword evidence="4" id="KW-1185">Reference proteome</keyword>
<dbReference type="EMBL" id="AP027080">
    <property type="protein sequence ID" value="BDU70883.1"/>
    <property type="molecule type" value="Genomic_DNA"/>
</dbReference>
<evidence type="ECO:0000313" key="3">
    <source>
        <dbReference type="EMBL" id="BDU70883.1"/>
    </source>
</evidence>
<dbReference type="AlphaFoldDB" id="A0AA48K9V5"/>
<keyword evidence="1" id="KW-0732">Signal</keyword>
<dbReference type="Pfam" id="PF13349">
    <property type="entry name" value="DUF4097"/>
    <property type="match status" value="1"/>
</dbReference>
<evidence type="ECO:0000256" key="1">
    <source>
        <dbReference type="SAM" id="SignalP"/>
    </source>
</evidence>
<dbReference type="InterPro" id="IPR025164">
    <property type="entry name" value="Toastrack_DUF4097"/>
</dbReference>
<gene>
    <name evidence="3" type="ORF">METEAL_00570</name>
</gene>
<dbReference type="RefSeq" id="WP_316413784.1">
    <property type="nucleotide sequence ID" value="NZ_AP027080.1"/>
</dbReference>
<proteinExistence type="predicted"/>
<organism evidence="3 4">
    <name type="scientific">Mesoterricola silvestris</name>
    <dbReference type="NCBI Taxonomy" id="2927979"/>
    <lineage>
        <taxon>Bacteria</taxon>
        <taxon>Pseudomonadati</taxon>
        <taxon>Acidobacteriota</taxon>
        <taxon>Holophagae</taxon>
        <taxon>Holophagales</taxon>
        <taxon>Holophagaceae</taxon>
        <taxon>Mesoterricola</taxon>
    </lineage>
</organism>
<feature type="domain" description="DUF4097" evidence="2">
    <location>
        <begin position="136"/>
        <end position="240"/>
    </location>
</feature>
<accession>A0AA48K9V5</accession>
<sequence length="241" mass="25275">MLRIAPVAAFILMAPLGAQTVVVQPAPGIRATETRTVPIAQGGSLKVSNVNGHIRVTVWERPDVEFTGAFVPGAGKEQVKVVLEPRNGGLEIRGEYPKDSHKGPVCEMDLKVPRSVLPILETVNGLVELKDVAGAAACRTVNGAIRVEHLQGALTAETVNGGITGSDLAGPVTARTVNGAIRLAAQNLKGRLKATTVNGTLRIRSEGARDVSAAKHRFEASFGDSAQVLQIKTVNGDITLD</sequence>
<dbReference type="KEGG" id="msil:METEAL_00570"/>
<protein>
    <recommendedName>
        <fullName evidence="2">DUF4097 domain-containing protein</fullName>
    </recommendedName>
</protein>
<evidence type="ECO:0000313" key="4">
    <source>
        <dbReference type="Proteomes" id="UP001238179"/>
    </source>
</evidence>
<reference evidence="4" key="1">
    <citation type="journal article" date="2023" name="Int. J. Syst. Evol. Microbiol.">
        <title>Mesoterricola silvestris gen. nov., sp. nov., Mesoterricola sediminis sp. nov., Geothrix oryzae sp. nov., Geothrix edaphica sp. nov., Geothrix rubra sp. nov., and Geothrix limicola sp. nov., six novel members of Acidobacteriota isolated from soils.</title>
        <authorList>
            <person name="Itoh H."/>
            <person name="Sugisawa Y."/>
            <person name="Mise K."/>
            <person name="Xu Z."/>
            <person name="Kuniyasu M."/>
            <person name="Ushijima N."/>
            <person name="Kawano K."/>
            <person name="Kobayashi E."/>
            <person name="Shiratori Y."/>
            <person name="Masuda Y."/>
            <person name="Senoo K."/>
        </authorList>
    </citation>
    <scope>NUCLEOTIDE SEQUENCE [LARGE SCALE GENOMIC DNA]</scope>
    <source>
        <strain evidence="4">W79</strain>
    </source>
</reference>
<dbReference type="Proteomes" id="UP001238179">
    <property type="component" value="Chromosome"/>
</dbReference>